<dbReference type="GO" id="GO:0000725">
    <property type="term" value="P:recombinational repair"/>
    <property type="evidence" value="ECO:0007669"/>
    <property type="project" value="TreeGrafter"/>
</dbReference>
<dbReference type="Proteomes" id="UP001057291">
    <property type="component" value="Unassembled WGS sequence"/>
</dbReference>
<keyword evidence="3 11" id="KW-0378">Hydrolase</keyword>
<dbReference type="PANTHER" id="PTHR11070">
    <property type="entry name" value="UVRD / RECB / PCRA DNA HELICASE FAMILY MEMBER"/>
    <property type="match status" value="1"/>
</dbReference>
<dbReference type="InterPro" id="IPR014016">
    <property type="entry name" value="UvrD-like_ATP-bd"/>
</dbReference>
<dbReference type="InterPro" id="IPR013986">
    <property type="entry name" value="DExx_box_DNA_helicase_dom_sf"/>
</dbReference>
<dbReference type="InterPro" id="IPR000212">
    <property type="entry name" value="DNA_helicase_UvrD/REP"/>
</dbReference>
<dbReference type="InterPro" id="IPR027417">
    <property type="entry name" value="P-loop_NTPase"/>
</dbReference>
<evidence type="ECO:0000256" key="11">
    <source>
        <dbReference type="PROSITE-ProRule" id="PRU00560"/>
    </source>
</evidence>
<accession>A0AAV4LLD2</accession>
<name>A0AAV4LLD2_9BACL</name>
<dbReference type="GO" id="GO:0043138">
    <property type="term" value="F:3'-5' DNA helicase activity"/>
    <property type="evidence" value="ECO:0007669"/>
    <property type="project" value="UniProtKB-EC"/>
</dbReference>
<dbReference type="PANTHER" id="PTHR11070:SF2">
    <property type="entry name" value="ATP-DEPENDENT DNA HELICASE SRS2"/>
    <property type="match status" value="1"/>
</dbReference>
<proteinExistence type="inferred from homology"/>
<evidence type="ECO:0000256" key="3">
    <source>
        <dbReference type="ARBA" id="ARBA00022801"/>
    </source>
</evidence>
<evidence type="ECO:0000256" key="6">
    <source>
        <dbReference type="ARBA" id="ARBA00023125"/>
    </source>
</evidence>
<dbReference type="InterPro" id="IPR014017">
    <property type="entry name" value="DNA_helicase_UvrD-like_C"/>
</dbReference>
<dbReference type="Gene3D" id="1.10.486.10">
    <property type="entry name" value="PCRA, domain 4"/>
    <property type="match status" value="1"/>
</dbReference>
<dbReference type="CDD" id="cd17932">
    <property type="entry name" value="DEXQc_UvrD"/>
    <property type="match status" value="1"/>
</dbReference>
<dbReference type="Gene3D" id="1.10.10.160">
    <property type="match status" value="1"/>
</dbReference>
<dbReference type="GO" id="GO:0005524">
    <property type="term" value="F:ATP binding"/>
    <property type="evidence" value="ECO:0007669"/>
    <property type="project" value="UniProtKB-UniRule"/>
</dbReference>
<dbReference type="PROSITE" id="PS51217">
    <property type="entry name" value="UVRD_HELICASE_CTER"/>
    <property type="match status" value="1"/>
</dbReference>
<keyword evidence="7" id="KW-0413">Isomerase</keyword>
<evidence type="ECO:0000256" key="7">
    <source>
        <dbReference type="ARBA" id="ARBA00023235"/>
    </source>
</evidence>
<protein>
    <recommendedName>
        <fullName evidence="9">DNA 3'-5' helicase</fullName>
        <ecNumber evidence="9">5.6.2.4</ecNumber>
    </recommendedName>
</protein>
<dbReference type="GO" id="GO:0003677">
    <property type="term" value="F:DNA binding"/>
    <property type="evidence" value="ECO:0007669"/>
    <property type="project" value="UniProtKB-KW"/>
</dbReference>
<keyword evidence="2 11" id="KW-0547">Nucleotide-binding</keyword>
<gene>
    <name evidence="14" type="ORF">DNHGIG_40740</name>
</gene>
<evidence type="ECO:0000256" key="9">
    <source>
        <dbReference type="ARBA" id="ARBA00034808"/>
    </source>
</evidence>
<evidence type="ECO:0000313" key="15">
    <source>
        <dbReference type="Proteomes" id="UP001057291"/>
    </source>
</evidence>
<keyword evidence="6" id="KW-0238">DNA-binding</keyword>
<keyword evidence="4 11" id="KW-0347">Helicase</keyword>
<feature type="domain" description="UvrD-like helicase ATP-binding" evidence="12">
    <location>
        <begin position="1"/>
        <end position="258"/>
    </location>
</feature>
<evidence type="ECO:0000256" key="1">
    <source>
        <dbReference type="ARBA" id="ARBA00009922"/>
    </source>
</evidence>
<dbReference type="EMBL" id="BOQE01000002">
    <property type="protein sequence ID" value="GIM48525.1"/>
    <property type="molecule type" value="Genomic_DNA"/>
</dbReference>
<dbReference type="Pfam" id="PF13361">
    <property type="entry name" value="UvrD_C"/>
    <property type="match status" value="2"/>
</dbReference>
<dbReference type="SUPFAM" id="SSF52540">
    <property type="entry name" value="P-loop containing nucleoside triphosphate hydrolases"/>
    <property type="match status" value="1"/>
</dbReference>
<evidence type="ECO:0000256" key="5">
    <source>
        <dbReference type="ARBA" id="ARBA00022840"/>
    </source>
</evidence>
<comment type="caution">
    <text evidence="14">The sequence shown here is derived from an EMBL/GenBank/DDBJ whole genome shotgun (WGS) entry which is preliminary data.</text>
</comment>
<keyword evidence="5 11" id="KW-0067">ATP-binding</keyword>
<feature type="binding site" evidence="11">
    <location>
        <begin position="22"/>
        <end position="29"/>
    </location>
    <ligand>
        <name>ATP</name>
        <dbReference type="ChEBI" id="CHEBI:30616"/>
    </ligand>
</feature>
<dbReference type="GO" id="GO:0016787">
    <property type="term" value="F:hydrolase activity"/>
    <property type="evidence" value="ECO:0007669"/>
    <property type="project" value="UniProtKB-UniRule"/>
</dbReference>
<evidence type="ECO:0000256" key="2">
    <source>
        <dbReference type="ARBA" id="ARBA00022741"/>
    </source>
</evidence>
<dbReference type="Pfam" id="PF00580">
    <property type="entry name" value="UvrD-helicase"/>
    <property type="match status" value="1"/>
</dbReference>
<sequence length="581" mass="67670">MGLNEAQREAASHIEGPCLVIAAAGSGKTTVLTARVLNLLKEGVPNHRILCCTFTKDAAKEMSQRIRKRTGKKVDVTTIHALAYRMLNDEWEEWTLKTDTAWLIERAIRDSGMNLDVDEIQASIALLQSELQTPDTLGNVPIRSVYQTYESLKKSMKIMDFGDLLIRAIEKIKTDKAYRRTWQTKWDFVMVDECQDMSKAQWELIRLLVQRHRNIWLCGDDYQSIYSFNGAKPEIMMRFEDEYPNVRRVIMGTNYRSRQTILDVADIVIKLNRKQIQKEVIAHRQGGDPVEIIRVNNEEDEAKKIVQMILETKRNNPELPYSQFAILYRINQQSHPFEEMLAEHEIPYHVYGDTHFYELPYVKQILACLRALEGWKAGNPDMGDVTELLRLFLKDYEIIKRIQTEGLSLLFQEPIFEPLAQILRAWLTMEEPDALIDAIFAYTPKGKKETEENSEPILWLESLKRSASRYPSASDFLLTVDRMTKQSREQKQDAVKLMTFHRSKGLEFHSVFLVDMVEEYLPFKKAVAEGNVEEETRLCYVAMTRAKDRLYLMIPRFLGSTETFESRYIQQIRHLCKEVVF</sequence>
<comment type="similarity">
    <text evidence="1">Belongs to the helicase family. UvrD subfamily.</text>
</comment>
<evidence type="ECO:0000256" key="10">
    <source>
        <dbReference type="ARBA" id="ARBA00048988"/>
    </source>
</evidence>
<dbReference type="AlphaFoldDB" id="A0AAV4LLD2"/>
<evidence type="ECO:0000259" key="12">
    <source>
        <dbReference type="PROSITE" id="PS51198"/>
    </source>
</evidence>
<comment type="catalytic activity">
    <reaction evidence="8">
        <text>Couples ATP hydrolysis with the unwinding of duplex DNA by translocating in the 3'-5' direction.</text>
        <dbReference type="EC" id="5.6.2.4"/>
    </reaction>
</comment>
<comment type="catalytic activity">
    <reaction evidence="10">
        <text>ATP + H2O = ADP + phosphate + H(+)</text>
        <dbReference type="Rhea" id="RHEA:13065"/>
        <dbReference type="ChEBI" id="CHEBI:15377"/>
        <dbReference type="ChEBI" id="CHEBI:15378"/>
        <dbReference type="ChEBI" id="CHEBI:30616"/>
        <dbReference type="ChEBI" id="CHEBI:43474"/>
        <dbReference type="ChEBI" id="CHEBI:456216"/>
        <dbReference type="EC" id="5.6.2.4"/>
    </reaction>
</comment>
<evidence type="ECO:0000256" key="8">
    <source>
        <dbReference type="ARBA" id="ARBA00034617"/>
    </source>
</evidence>
<keyword evidence="15" id="KW-1185">Reference proteome</keyword>
<dbReference type="RefSeq" id="WP_282201569.1">
    <property type="nucleotide sequence ID" value="NZ_BOQE01000002.1"/>
</dbReference>
<dbReference type="Gene3D" id="3.40.50.300">
    <property type="entry name" value="P-loop containing nucleotide triphosphate hydrolases"/>
    <property type="match status" value="2"/>
</dbReference>
<evidence type="ECO:0000256" key="4">
    <source>
        <dbReference type="ARBA" id="ARBA00022806"/>
    </source>
</evidence>
<evidence type="ECO:0000313" key="14">
    <source>
        <dbReference type="EMBL" id="GIM48525.1"/>
    </source>
</evidence>
<feature type="domain" description="UvrD-like helicase C-terminal" evidence="13">
    <location>
        <begin position="259"/>
        <end position="505"/>
    </location>
</feature>
<reference evidence="14" key="1">
    <citation type="journal article" date="2023" name="Int. J. Syst. Evol. Microbiol.">
        <title>Collibacillus ludicampi gen. nov., sp. nov., a new soil bacterium of the family Alicyclobacillaceae.</title>
        <authorList>
            <person name="Jojima T."/>
            <person name="Ioku Y."/>
            <person name="Fukuta Y."/>
            <person name="Shirasaka N."/>
            <person name="Matsumura Y."/>
            <person name="Mori M."/>
        </authorList>
    </citation>
    <scope>NUCLEOTIDE SEQUENCE</scope>
    <source>
        <strain evidence="14">TP075</strain>
    </source>
</reference>
<dbReference type="EC" id="5.6.2.4" evidence="9"/>
<organism evidence="14 15">
    <name type="scientific">Collibacillus ludicampi</name>
    <dbReference type="NCBI Taxonomy" id="2771369"/>
    <lineage>
        <taxon>Bacteria</taxon>
        <taxon>Bacillati</taxon>
        <taxon>Bacillota</taxon>
        <taxon>Bacilli</taxon>
        <taxon>Bacillales</taxon>
        <taxon>Alicyclobacillaceae</taxon>
        <taxon>Collibacillus</taxon>
    </lineage>
</organism>
<dbReference type="PROSITE" id="PS51198">
    <property type="entry name" value="UVRD_HELICASE_ATP_BIND"/>
    <property type="match status" value="1"/>
</dbReference>
<evidence type="ECO:0000259" key="13">
    <source>
        <dbReference type="PROSITE" id="PS51217"/>
    </source>
</evidence>